<name>A0A4Q0YMH3_9GAMM</name>
<organism evidence="2 3">
    <name type="scientific">Veronia nyctiphanis</name>
    <dbReference type="NCBI Taxonomy" id="1278244"/>
    <lineage>
        <taxon>Bacteria</taxon>
        <taxon>Pseudomonadati</taxon>
        <taxon>Pseudomonadota</taxon>
        <taxon>Gammaproteobacteria</taxon>
        <taxon>Vibrionales</taxon>
        <taxon>Vibrionaceae</taxon>
        <taxon>Veronia</taxon>
    </lineage>
</organism>
<comment type="caution">
    <text evidence="2">The sequence shown here is derived from an EMBL/GenBank/DDBJ whole genome shotgun (WGS) entry which is preliminary data.</text>
</comment>
<proteinExistence type="predicted"/>
<feature type="transmembrane region" description="Helical" evidence="1">
    <location>
        <begin position="7"/>
        <end position="27"/>
    </location>
</feature>
<dbReference type="SUPFAM" id="SSF54523">
    <property type="entry name" value="Pili subunits"/>
    <property type="match status" value="1"/>
</dbReference>
<dbReference type="Gene3D" id="3.30.700.10">
    <property type="entry name" value="Glycoprotein, Type 4 Pilin"/>
    <property type="match status" value="1"/>
</dbReference>
<evidence type="ECO:0000256" key="1">
    <source>
        <dbReference type="SAM" id="Phobius"/>
    </source>
</evidence>
<keyword evidence="1" id="KW-1133">Transmembrane helix</keyword>
<keyword evidence="1" id="KW-0812">Transmembrane</keyword>
<sequence>MKRQGGFTLIEMIVVIVILGILAVTAAPKFLSFEDDARVGALNGLKGAVDSAATMAYGTAAIKNVKDGPLVTSSGTIQVVKSYPKASSDGIAALVNGIGTDFKIVANKTTANDGKVIQFTFSSVNTPASTDKCVIYTGATDSAAAFTTVGACDA</sequence>
<keyword evidence="1" id="KW-0472">Membrane</keyword>
<evidence type="ECO:0000313" key="3">
    <source>
        <dbReference type="Proteomes" id="UP000290287"/>
    </source>
</evidence>
<keyword evidence="3" id="KW-1185">Reference proteome</keyword>
<gene>
    <name evidence="2" type="ORF">CS022_18900</name>
</gene>
<dbReference type="Proteomes" id="UP000290287">
    <property type="component" value="Unassembled WGS sequence"/>
</dbReference>
<protein>
    <submittedName>
        <fullName evidence="2">MSHA biogenesis protein MshA</fullName>
    </submittedName>
</protein>
<dbReference type="AlphaFoldDB" id="A0A4Q0YMH3"/>
<dbReference type="InterPro" id="IPR012902">
    <property type="entry name" value="N_methyl_site"/>
</dbReference>
<dbReference type="Pfam" id="PF07963">
    <property type="entry name" value="N_methyl"/>
    <property type="match status" value="1"/>
</dbReference>
<dbReference type="OrthoDB" id="5902365at2"/>
<dbReference type="RefSeq" id="WP_129123548.1">
    <property type="nucleotide sequence ID" value="NZ_PEIB01000029.1"/>
</dbReference>
<reference evidence="2 3" key="1">
    <citation type="submission" date="2017-10" db="EMBL/GenBank/DDBJ databases">
        <title>Nyctiphanis sp. nov., isolated from the stomach of the euphausiid Nyctiphanes simplex (Hansen, 1911) in the Gulf of California.</title>
        <authorList>
            <person name="Gomez-Gil B."/>
            <person name="Aguilar-Mendez M."/>
            <person name="Lopez-Cortes A."/>
            <person name="Gomez-Gutierrez J."/>
            <person name="Roque A."/>
            <person name="Lang E."/>
            <person name="Gonzalez-Castillo A."/>
        </authorList>
    </citation>
    <scope>NUCLEOTIDE SEQUENCE [LARGE SCALE GENOMIC DNA]</scope>
    <source>
        <strain evidence="2 3">CAIM 600</strain>
    </source>
</reference>
<dbReference type="PROSITE" id="PS00409">
    <property type="entry name" value="PROKAR_NTER_METHYL"/>
    <property type="match status" value="1"/>
</dbReference>
<accession>A0A4Q0YMH3</accession>
<dbReference type="InterPro" id="IPR045584">
    <property type="entry name" value="Pilin-like"/>
</dbReference>
<dbReference type="NCBIfam" id="TIGR02532">
    <property type="entry name" value="IV_pilin_GFxxxE"/>
    <property type="match status" value="1"/>
</dbReference>
<evidence type="ECO:0000313" key="2">
    <source>
        <dbReference type="EMBL" id="RXJ71946.1"/>
    </source>
</evidence>
<dbReference type="EMBL" id="PEIB01000029">
    <property type="protein sequence ID" value="RXJ71946.1"/>
    <property type="molecule type" value="Genomic_DNA"/>
</dbReference>